<reference evidence="1 2" key="1">
    <citation type="journal article" date="2013" name="Genome Announc.">
        <title>Draft Genome Sequence of Arcticibacter svalbardensis Strain MN12-7T, a Member of the Family Sphingobacteriaceae Isolated from an Arctic Soil Sample.</title>
        <authorList>
            <person name="Shivaji S."/>
            <person name="Ara S."/>
            <person name="Prasad S."/>
            <person name="Manasa B.P."/>
            <person name="Begum Z."/>
            <person name="Singh A."/>
            <person name="Kumar Pinnaka A."/>
        </authorList>
    </citation>
    <scope>NUCLEOTIDE SEQUENCE [LARGE SCALE GENOMIC DNA]</scope>
    <source>
        <strain evidence="1 2">MN12-7</strain>
    </source>
</reference>
<dbReference type="PANTHER" id="PTHR40455:SF1">
    <property type="entry name" value="ANTITOXIN HIGA"/>
    <property type="match status" value="1"/>
</dbReference>
<protein>
    <recommendedName>
        <fullName evidence="3">HTH cro/C1-type domain-containing protein</fullName>
    </recommendedName>
</protein>
<dbReference type="PANTHER" id="PTHR40455">
    <property type="entry name" value="ANTITOXIN HIGA"/>
    <property type="match status" value="1"/>
</dbReference>
<name>R9H1W8_9SPHI</name>
<dbReference type="SUPFAM" id="SSF47413">
    <property type="entry name" value="lambda repressor-like DNA-binding domains"/>
    <property type="match status" value="1"/>
</dbReference>
<proteinExistence type="predicted"/>
<keyword evidence="2" id="KW-1185">Reference proteome</keyword>
<dbReference type="STRING" id="1150600.ADIARSV_1667"/>
<dbReference type="EMBL" id="AQPN01000063">
    <property type="protein sequence ID" value="EOR95179.1"/>
    <property type="molecule type" value="Genomic_DNA"/>
</dbReference>
<organism evidence="1 2">
    <name type="scientific">Arcticibacter svalbardensis MN12-7</name>
    <dbReference type="NCBI Taxonomy" id="1150600"/>
    <lineage>
        <taxon>Bacteria</taxon>
        <taxon>Pseudomonadati</taxon>
        <taxon>Bacteroidota</taxon>
        <taxon>Sphingobacteriia</taxon>
        <taxon>Sphingobacteriales</taxon>
        <taxon>Sphingobacteriaceae</taxon>
        <taxon>Arcticibacter</taxon>
    </lineage>
</organism>
<accession>R9H1W8</accession>
<comment type="caution">
    <text evidence="1">The sequence shown here is derived from an EMBL/GenBank/DDBJ whole genome shotgun (WGS) entry which is preliminary data.</text>
</comment>
<gene>
    <name evidence="1" type="ORF">ADIARSV_1667</name>
</gene>
<dbReference type="AlphaFoldDB" id="R9H1W8"/>
<dbReference type="RefSeq" id="WP_016194903.1">
    <property type="nucleotide sequence ID" value="NZ_AQPN01000063.1"/>
</dbReference>
<evidence type="ECO:0000313" key="2">
    <source>
        <dbReference type="Proteomes" id="UP000014174"/>
    </source>
</evidence>
<evidence type="ECO:0008006" key="3">
    <source>
        <dbReference type="Google" id="ProtNLM"/>
    </source>
</evidence>
<dbReference type="Gene3D" id="1.10.260.40">
    <property type="entry name" value="lambda repressor-like DNA-binding domains"/>
    <property type="match status" value="1"/>
</dbReference>
<evidence type="ECO:0000313" key="1">
    <source>
        <dbReference type="EMBL" id="EOR95179.1"/>
    </source>
</evidence>
<dbReference type="InterPro" id="IPR039060">
    <property type="entry name" value="Antitox_HigA"/>
</dbReference>
<dbReference type="eggNOG" id="COG5499">
    <property type="taxonomic scope" value="Bacteria"/>
</dbReference>
<dbReference type="InterPro" id="IPR010982">
    <property type="entry name" value="Lambda_DNA-bd_dom_sf"/>
</dbReference>
<dbReference type="OrthoDB" id="9796786at2"/>
<sequence>MKWKILKTQEEYNKAVNRLEQIFDSEPGTDDFDELELLGLLIKDYEDKYYPMPIHDPIQFIKLRMEQRGLRNRDLIGIIGSEGHISSVLKGKRQLTLSMAKSLASFLSIPARVFINEQYGFEHYSSQEDIPDIIDEQLKKSRERILRLKDLSDLLRSETSIISVSKSSNLPDIILIGEEKKPYILAKEGNFSKSAPEFELVPKRYKSNNK</sequence>
<dbReference type="GO" id="GO:0006355">
    <property type="term" value="P:regulation of DNA-templated transcription"/>
    <property type="evidence" value="ECO:0007669"/>
    <property type="project" value="InterPro"/>
</dbReference>
<dbReference type="GO" id="GO:0001046">
    <property type="term" value="F:core promoter sequence-specific DNA binding"/>
    <property type="evidence" value="ECO:0007669"/>
    <property type="project" value="TreeGrafter"/>
</dbReference>
<dbReference type="Proteomes" id="UP000014174">
    <property type="component" value="Unassembled WGS sequence"/>
</dbReference>